<feature type="region of interest" description="Disordered" evidence="1">
    <location>
        <begin position="182"/>
        <end position="217"/>
    </location>
</feature>
<keyword evidence="3" id="KW-1185">Reference proteome</keyword>
<comment type="caution">
    <text evidence="2">The sequence shown here is derived from an EMBL/GenBank/DDBJ whole genome shotgun (WGS) entry which is preliminary data.</text>
</comment>
<gene>
    <name evidence="2" type="ORF">NDU88_003024</name>
</gene>
<evidence type="ECO:0000256" key="1">
    <source>
        <dbReference type="SAM" id="MobiDB-lite"/>
    </source>
</evidence>
<sequence>MGSKHFLKQLQYARGQKRGLKKGQQNRGTHRRTPGSSQQHWDLRSSRTEEHITEQQDRRGNAGISGAARTNRAMLTRSSGARRGTASNSKREERQTASLPAASPENHRYWQRGGWRLALWQRRHRAASNPAPPDLVINPGPARRAYKSPCVDPGKQDWCKEGPAVSACYRGGVGVTFFKKSSTAPGCEHISNPGRQREGASQATGDRRRTAILQSPP</sequence>
<feature type="region of interest" description="Disordered" evidence="1">
    <location>
        <begin position="1"/>
        <end position="105"/>
    </location>
</feature>
<accession>A0AAV7M7N0</accession>
<protein>
    <submittedName>
        <fullName evidence="2">Uncharacterized protein</fullName>
    </submittedName>
</protein>
<reference evidence="2" key="1">
    <citation type="journal article" date="2022" name="bioRxiv">
        <title>Sequencing and chromosome-scale assembly of the giantPleurodeles waltlgenome.</title>
        <authorList>
            <person name="Brown T."/>
            <person name="Elewa A."/>
            <person name="Iarovenko S."/>
            <person name="Subramanian E."/>
            <person name="Araus A.J."/>
            <person name="Petzold A."/>
            <person name="Susuki M."/>
            <person name="Suzuki K.-i.T."/>
            <person name="Hayashi T."/>
            <person name="Toyoda A."/>
            <person name="Oliveira C."/>
            <person name="Osipova E."/>
            <person name="Leigh N.D."/>
            <person name="Simon A."/>
            <person name="Yun M.H."/>
        </authorList>
    </citation>
    <scope>NUCLEOTIDE SEQUENCE</scope>
    <source>
        <strain evidence="2">20211129_DDA</strain>
        <tissue evidence="2">Liver</tissue>
    </source>
</reference>
<name>A0AAV7M7N0_PLEWA</name>
<organism evidence="2 3">
    <name type="scientific">Pleurodeles waltl</name>
    <name type="common">Iberian ribbed newt</name>
    <dbReference type="NCBI Taxonomy" id="8319"/>
    <lineage>
        <taxon>Eukaryota</taxon>
        <taxon>Metazoa</taxon>
        <taxon>Chordata</taxon>
        <taxon>Craniata</taxon>
        <taxon>Vertebrata</taxon>
        <taxon>Euteleostomi</taxon>
        <taxon>Amphibia</taxon>
        <taxon>Batrachia</taxon>
        <taxon>Caudata</taxon>
        <taxon>Salamandroidea</taxon>
        <taxon>Salamandridae</taxon>
        <taxon>Pleurodelinae</taxon>
        <taxon>Pleurodeles</taxon>
    </lineage>
</organism>
<proteinExistence type="predicted"/>
<dbReference type="Proteomes" id="UP001066276">
    <property type="component" value="Chromosome 10"/>
</dbReference>
<feature type="compositionally biased region" description="Basic and acidic residues" evidence="1">
    <location>
        <begin position="41"/>
        <end position="60"/>
    </location>
</feature>
<evidence type="ECO:0000313" key="3">
    <source>
        <dbReference type="Proteomes" id="UP001066276"/>
    </source>
</evidence>
<dbReference type="EMBL" id="JANPWB010000014">
    <property type="protein sequence ID" value="KAJ1097908.1"/>
    <property type="molecule type" value="Genomic_DNA"/>
</dbReference>
<dbReference type="AlphaFoldDB" id="A0AAV7M7N0"/>
<evidence type="ECO:0000313" key="2">
    <source>
        <dbReference type="EMBL" id="KAJ1097908.1"/>
    </source>
</evidence>